<name>A0A249MW15_SPHXE</name>
<dbReference type="Proteomes" id="UP000217141">
    <property type="component" value="Chromosome I"/>
</dbReference>
<dbReference type="RefSeq" id="WP_017184677.1">
    <property type="nucleotide sequence ID" value="NZ_CP022745.1"/>
</dbReference>
<dbReference type="EMBL" id="CP022745">
    <property type="protein sequence ID" value="ASY45560.1"/>
    <property type="molecule type" value="Genomic_DNA"/>
</dbReference>
<dbReference type="KEGG" id="shyd:CJD35_14830"/>
<evidence type="ECO:0000313" key="2">
    <source>
        <dbReference type="Proteomes" id="UP000217141"/>
    </source>
</evidence>
<proteinExistence type="predicted"/>
<organism evidence="1 2">
    <name type="scientific">Sphingobium xenophagum</name>
    <dbReference type="NCBI Taxonomy" id="121428"/>
    <lineage>
        <taxon>Bacteria</taxon>
        <taxon>Pseudomonadati</taxon>
        <taxon>Pseudomonadota</taxon>
        <taxon>Alphaproteobacteria</taxon>
        <taxon>Sphingomonadales</taxon>
        <taxon>Sphingomonadaceae</taxon>
        <taxon>Sphingobium</taxon>
    </lineage>
</organism>
<sequence>MSGALQYREAVARAEAAKQSLISSAQAARARVTPARLKQDATTKVVDAAMDGMAYAAATARQRPAMVGAAGAAILLFLVRRPLAALFGRLYVGHTDTNPDHSETENG</sequence>
<dbReference type="AlphaFoldDB" id="A0A249MW15"/>
<evidence type="ECO:0008006" key="3">
    <source>
        <dbReference type="Google" id="ProtNLM"/>
    </source>
</evidence>
<accession>A0A249MW15</accession>
<protein>
    <recommendedName>
        <fullName evidence="3">DUF3618 domain-containing protein</fullName>
    </recommendedName>
</protein>
<evidence type="ECO:0000313" key="1">
    <source>
        <dbReference type="EMBL" id="ASY45560.1"/>
    </source>
</evidence>
<gene>
    <name evidence="1" type="ORF">CJD35_14830</name>
</gene>
<reference evidence="1 2" key="1">
    <citation type="submission" date="2017-08" db="EMBL/GenBank/DDBJ databases">
        <title>Whole Genome Sequence of Sphingobium hydrophobicum C1: Insights into Adaption to the Electronic-waste Contaminated Sediment.</title>
        <authorList>
            <person name="Song D."/>
            <person name="Chen X."/>
            <person name="Xu M."/>
        </authorList>
    </citation>
    <scope>NUCLEOTIDE SEQUENCE [LARGE SCALE GENOMIC DNA]</scope>
    <source>
        <strain evidence="1 2">C1</strain>
    </source>
</reference>